<protein>
    <submittedName>
        <fullName evidence="1">Uncharacterized protein</fullName>
    </submittedName>
</protein>
<accession>A0A8J2KHL2</accession>
<sequence length="88" mass="10461">MSFSDEKLVSREERRKFSNLEPQRTLDTRPEKVRIWIKSRSATAALNDEEKKSYVRSCEFDVQVNMSKAGIWVINTSEPVFNYHRKHQ</sequence>
<name>A0A8J2KHL2_9HEXA</name>
<comment type="caution">
    <text evidence="1">The sequence shown here is derived from an EMBL/GenBank/DDBJ whole genome shotgun (WGS) entry which is preliminary data.</text>
</comment>
<evidence type="ECO:0000313" key="1">
    <source>
        <dbReference type="EMBL" id="CAG7784967.1"/>
    </source>
</evidence>
<dbReference type="AlphaFoldDB" id="A0A8J2KHL2"/>
<keyword evidence="2" id="KW-1185">Reference proteome</keyword>
<gene>
    <name evidence="1" type="ORF">AFUS01_LOCUS23620</name>
</gene>
<organism evidence="1 2">
    <name type="scientific">Allacma fusca</name>
    <dbReference type="NCBI Taxonomy" id="39272"/>
    <lineage>
        <taxon>Eukaryota</taxon>
        <taxon>Metazoa</taxon>
        <taxon>Ecdysozoa</taxon>
        <taxon>Arthropoda</taxon>
        <taxon>Hexapoda</taxon>
        <taxon>Collembola</taxon>
        <taxon>Symphypleona</taxon>
        <taxon>Sminthuridae</taxon>
        <taxon>Allacma</taxon>
    </lineage>
</organism>
<proteinExistence type="predicted"/>
<evidence type="ECO:0000313" key="2">
    <source>
        <dbReference type="Proteomes" id="UP000708208"/>
    </source>
</evidence>
<dbReference type="Proteomes" id="UP000708208">
    <property type="component" value="Unassembled WGS sequence"/>
</dbReference>
<reference evidence="1" key="1">
    <citation type="submission" date="2021-06" db="EMBL/GenBank/DDBJ databases">
        <authorList>
            <person name="Hodson N. C."/>
            <person name="Mongue J. A."/>
            <person name="Jaron S. K."/>
        </authorList>
    </citation>
    <scope>NUCLEOTIDE SEQUENCE</scope>
</reference>
<dbReference type="EMBL" id="CAJVCH010286285">
    <property type="protein sequence ID" value="CAG7784967.1"/>
    <property type="molecule type" value="Genomic_DNA"/>
</dbReference>